<dbReference type="RefSeq" id="WP_345680307.1">
    <property type="nucleotide sequence ID" value="NZ_BAABHS010000044.1"/>
</dbReference>
<dbReference type="EMBL" id="BAABHS010000044">
    <property type="protein sequence ID" value="GAA4991668.1"/>
    <property type="molecule type" value="Genomic_DNA"/>
</dbReference>
<keyword evidence="2" id="KW-0472">Membrane</keyword>
<comment type="caution">
    <text evidence="3">The sequence shown here is derived from an EMBL/GenBank/DDBJ whole genome shotgun (WGS) entry which is preliminary data.</text>
</comment>
<evidence type="ECO:0000313" key="4">
    <source>
        <dbReference type="Proteomes" id="UP001500466"/>
    </source>
</evidence>
<name>A0ABP9I9Z0_9ACTN</name>
<keyword evidence="4" id="KW-1185">Reference proteome</keyword>
<organism evidence="3 4">
    <name type="scientific">Yinghuangia aomiensis</name>
    <dbReference type="NCBI Taxonomy" id="676205"/>
    <lineage>
        <taxon>Bacteria</taxon>
        <taxon>Bacillati</taxon>
        <taxon>Actinomycetota</taxon>
        <taxon>Actinomycetes</taxon>
        <taxon>Kitasatosporales</taxon>
        <taxon>Streptomycetaceae</taxon>
        <taxon>Yinghuangia</taxon>
    </lineage>
</organism>
<feature type="transmembrane region" description="Helical" evidence="2">
    <location>
        <begin position="46"/>
        <end position="62"/>
    </location>
</feature>
<sequence>MSLALPRLRTAPQHETATGTSAGRPGPAHHPPEPARSALRGTRRRTVAALLGCAAVAAYTGLRMPSGWTATLQAVSLQDGFHRRFLIGSLLHPIASRTGYPYLLFAAVSFAVLAGLVAVLVYAAATTRHPARRYLVMAFLLLPTGGYLFHEVGYFDQVLYLLLFGALWLLARGRVHAAGLVVAAATTVHEITVLTVLPLFLLAAARTLPPRRALTAVFPATVAGLVVLLVPASSAGATGSLGGTLAADHFPVRTDALDLFGRTQTDSWQLFSPWEVLVFLLPLTVVLGTAVLCFARGTRLGGRPLALLSLAAALAPAALAFAGWDMERWAFLLIANFCVVTWFWLGERPSPARPFPYAAAAFALLITVHVPLTYFDGYQPRELTGKAMSTFVDDVTSGRFTHTPTR</sequence>
<keyword evidence="2" id="KW-1133">Transmembrane helix</keyword>
<accession>A0ABP9I9Z0</accession>
<feature type="transmembrane region" description="Helical" evidence="2">
    <location>
        <begin position="134"/>
        <end position="155"/>
    </location>
</feature>
<dbReference type="Proteomes" id="UP001500466">
    <property type="component" value="Unassembled WGS sequence"/>
</dbReference>
<gene>
    <name evidence="3" type="ORF">GCM10023205_74870</name>
</gene>
<proteinExistence type="predicted"/>
<reference evidence="4" key="1">
    <citation type="journal article" date="2019" name="Int. J. Syst. Evol. Microbiol.">
        <title>The Global Catalogue of Microorganisms (GCM) 10K type strain sequencing project: providing services to taxonomists for standard genome sequencing and annotation.</title>
        <authorList>
            <consortium name="The Broad Institute Genomics Platform"/>
            <consortium name="The Broad Institute Genome Sequencing Center for Infectious Disease"/>
            <person name="Wu L."/>
            <person name="Ma J."/>
        </authorList>
    </citation>
    <scope>NUCLEOTIDE SEQUENCE [LARGE SCALE GENOMIC DNA]</scope>
    <source>
        <strain evidence="4">JCM 17986</strain>
    </source>
</reference>
<feature type="transmembrane region" description="Helical" evidence="2">
    <location>
        <begin position="305"/>
        <end position="323"/>
    </location>
</feature>
<feature type="transmembrane region" description="Helical" evidence="2">
    <location>
        <begin position="276"/>
        <end position="293"/>
    </location>
</feature>
<feature type="transmembrane region" description="Helical" evidence="2">
    <location>
        <begin position="213"/>
        <end position="232"/>
    </location>
</feature>
<feature type="region of interest" description="Disordered" evidence="1">
    <location>
        <begin position="1"/>
        <end position="39"/>
    </location>
</feature>
<evidence type="ECO:0000313" key="3">
    <source>
        <dbReference type="EMBL" id="GAA4991668.1"/>
    </source>
</evidence>
<feature type="transmembrane region" description="Helical" evidence="2">
    <location>
        <begin position="357"/>
        <end position="375"/>
    </location>
</feature>
<feature type="transmembrane region" description="Helical" evidence="2">
    <location>
        <begin position="329"/>
        <end position="345"/>
    </location>
</feature>
<feature type="transmembrane region" description="Helical" evidence="2">
    <location>
        <begin position="100"/>
        <end position="122"/>
    </location>
</feature>
<evidence type="ECO:0000256" key="2">
    <source>
        <dbReference type="SAM" id="Phobius"/>
    </source>
</evidence>
<keyword evidence="2" id="KW-0812">Transmembrane</keyword>
<evidence type="ECO:0000256" key="1">
    <source>
        <dbReference type="SAM" id="MobiDB-lite"/>
    </source>
</evidence>
<protein>
    <submittedName>
        <fullName evidence="3">Uncharacterized protein</fullName>
    </submittedName>
</protein>
<feature type="transmembrane region" description="Helical" evidence="2">
    <location>
        <begin position="175"/>
        <end position="201"/>
    </location>
</feature>